<evidence type="ECO:0000256" key="4">
    <source>
        <dbReference type="ARBA" id="ARBA00022755"/>
    </source>
</evidence>
<evidence type="ECO:0000256" key="3">
    <source>
        <dbReference type="ARBA" id="ARBA00022749"/>
    </source>
</evidence>
<dbReference type="Gene3D" id="3.40.50.880">
    <property type="match status" value="1"/>
</dbReference>
<comment type="caution">
    <text evidence="7">The sequence shown here is derived from an EMBL/GenBank/DDBJ whole genome shotgun (WGS) entry which is preliminary data.</text>
</comment>
<dbReference type="InterPro" id="IPR029062">
    <property type="entry name" value="Class_I_gatase-like"/>
</dbReference>
<proteinExistence type="predicted"/>
<feature type="domain" description="Glutamine amidotransferase" evidence="6">
    <location>
        <begin position="6"/>
        <end position="50"/>
    </location>
</feature>
<evidence type="ECO:0000256" key="1">
    <source>
        <dbReference type="ARBA" id="ARBA00022598"/>
    </source>
</evidence>
<keyword evidence="2" id="KW-0547">Nucleotide-binding</keyword>
<keyword evidence="3" id="KW-0332">GMP biosynthesis</keyword>
<keyword evidence="4" id="KW-0658">Purine biosynthesis</keyword>
<dbReference type="EMBL" id="JAOYFB010000005">
    <property type="protein sequence ID" value="KAK4015494.1"/>
    <property type="molecule type" value="Genomic_DNA"/>
</dbReference>
<accession>A0ABQ9ZRE7</accession>
<dbReference type="SUPFAM" id="SSF52317">
    <property type="entry name" value="Class I glutamine amidotransferase-like"/>
    <property type="match status" value="1"/>
</dbReference>
<dbReference type="InterPro" id="IPR017926">
    <property type="entry name" value="GATASE"/>
</dbReference>
<dbReference type="PANTHER" id="PTHR11922">
    <property type="entry name" value="GMP SYNTHASE-RELATED"/>
    <property type="match status" value="1"/>
</dbReference>
<keyword evidence="8" id="KW-1185">Reference proteome</keyword>
<dbReference type="Proteomes" id="UP001234178">
    <property type="component" value="Unassembled WGS sequence"/>
</dbReference>
<reference evidence="7 8" key="1">
    <citation type="journal article" date="2023" name="Nucleic Acids Res.">
        <title>The hologenome of Daphnia magna reveals possible DNA methylation and microbiome-mediated evolution of the host genome.</title>
        <authorList>
            <person name="Chaturvedi A."/>
            <person name="Li X."/>
            <person name="Dhandapani V."/>
            <person name="Marshall H."/>
            <person name="Kissane S."/>
            <person name="Cuenca-Cambronero M."/>
            <person name="Asole G."/>
            <person name="Calvet F."/>
            <person name="Ruiz-Romero M."/>
            <person name="Marangio P."/>
            <person name="Guigo R."/>
            <person name="Rago D."/>
            <person name="Mirbahai L."/>
            <person name="Eastwood N."/>
            <person name="Colbourne J.K."/>
            <person name="Zhou J."/>
            <person name="Mallon E."/>
            <person name="Orsini L."/>
        </authorList>
    </citation>
    <scope>NUCLEOTIDE SEQUENCE [LARGE SCALE GENOMIC DNA]</scope>
    <source>
        <strain evidence="7">LRV0_1</strain>
    </source>
</reference>
<evidence type="ECO:0000256" key="2">
    <source>
        <dbReference type="ARBA" id="ARBA00022741"/>
    </source>
</evidence>
<protein>
    <recommendedName>
        <fullName evidence="6">Glutamine amidotransferase domain-containing protein</fullName>
    </recommendedName>
</protein>
<gene>
    <name evidence="7" type="ORF">OUZ56_030474</name>
</gene>
<evidence type="ECO:0000313" key="8">
    <source>
        <dbReference type="Proteomes" id="UP001234178"/>
    </source>
</evidence>
<keyword evidence="5" id="KW-0067">ATP-binding</keyword>
<dbReference type="Pfam" id="PF00117">
    <property type="entry name" value="GATase"/>
    <property type="match status" value="1"/>
</dbReference>
<keyword evidence="1" id="KW-0436">Ligase</keyword>
<sequence>MPHYTTQQALGCGLPVLGICYGKQILNKELGGTVERRDVRDGQFKIQFHDLTENGRKMLHNFLFDICGLTLGKRPLNYYYKCEQVTFNLLVKR</sequence>
<evidence type="ECO:0000259" key="6">
    <source>
        <dbReference type="Pfam" id="PF00117"/>
    </source>
</evidence>
<evidence type="ECO:0000256" key="5">
    <source>
        <dbReference type="ARBA" id="ARBA00022840"/>
    </source>
</evidence>
<evidence type="ECO:0000313" key="7">
    <source>
        <dbReference type="EMBL" id="KAK4015494.1"/>
    </source>
</evidence>
<dbReference type="PANTHER" id="PTHR11922:SF2">
    <property type="entry name" value="GMP SYNTHASE [GLUTAMINE-HYDROLYZING]"/>
    <property type="match status" value="1"/>
</dbReference>
<organism evidence="7 8">
    <name type="scientific">Daphnia magna</name>
    <dbReference type="NCBI Taxonomy" id="35525"/>
    <lineage>
        <taxon>Eukaryota</taxon>
        <taxon>Metazoa</taxon>
        <taxon>Ecdysozoa</taxon>
        <taxon>Arthropoda</taxon>
        <taxon>Crustacea</taxon>
        <taxon>Branchiopoda</taxon>
        <taxon>Diplostraca</taxon>
        <taxon>Cladocera</taxon>
        <taxon>Anomopoda</taxon>
        <taxon>Daphniidae</taxon>
        <taxon>Daphnia</taxon>
    </lineage>
</organism>
<name>A0ABQ9ZRE7_9CRUS</name>